<keyword evidence="3" id="KW-1185">Reference proteome</keyword>
<dbReference type="EMBL" id="JAPCWZ010000004">
    <property type="protein sequence ID" value="KAK8867641.1"/>
    <property type="molecule type" value="Genomic_DNA"/>
</dbReference>
<dbReference type="InterPro" id="IPR010730">
    <property type="entry name" value="HET"/>
</dbReference>
<evidence type="ECO:0000313" key="3">
    <source>
        <dbReference type="Proteomes" id="UP001390339"/>
    </source>
</evidence>
<protein>
    <submittedName>
        <fullName evidence="2">HET-domain-containing protein</fullName>
    </submittedName>
</protein>
<reference evidence="2 3" key="1">
    <citation type="journal article" date="2024" name="IMA Fungus">
        <title>Apiospora arundinis, a panoply of carbohydrate-active enzymes and secondary metabolites.</title>
        <authorList>
            <person name="Sorensen T."/>
            <person name="Petersen C."/>
            <person name="Muurmann A.T."/>
            <person name="Christiansen J.V."/>
            <person name="Brundto M.L."/>
            <person name="Overgaard C.K."/>
            <person name="Boysen A.T."/>
            <person name="Wollenberg R.D."/>
            <person name="Larsen T.O."/>
            <person name="Sorensen J.L."/>
            <person name="Nielsen K.L."/>
            <person name="Sondergaard T.E."/>
        </authorList>
    </citation>
    <scope>NUCLEOTIDE SEQUENCE [LARGE SCALE GENOMIC DNA]</scope>
    <source>
        <strain evidence="2 3">AAU 773</strain>
    </source>
</reference>
<proteinExistence type="predicted"/>
<dbReference type="PANTHER" id="PTHR33112:SF16">
    <property type="entry name" value="HETEROKARYON INCOMPATIBILITY DOMAIN-CONTAINING PROTEIN"/>
    <property type="match status" value="1"/>
</dbReference>
<accession>A0ABR2ITF6</accession>
<dbReference type="Proteomes" id="UP001390339">
    <property type="component" value="Unassembled WGS sequence"/>
</dbReference>
<evidence type="ECO:0000313" key="2">
    <source>
        <dbReference type="EMBL" id="KAK8867641.1"/>
    </source>
</evidence>
<organism evidence="2 3">
    <name type="scientific">Apiospora arundinis</name>
    <dbReference type="NCBI Taxonomy" id="335852"/>
    <lineage>
        <taxon>Eukaryota</taxon>
        <taxon>Fungi</taxon>
        <taxon>Dikarya</taxon>
        <taxon>Ascomycota</taxon>
        <taxon>Pezizomycotina</taxon>
        <taxon>Sordariomycetes</taxon>
        <taxon>Xylariomycetidae</taxon>
        <taxon>Amphisphaeriales</taxon>
        <taxon>Apiosporaceae</taxon>
        <taxon>Apiospora</taxon>
    </lineage>
</organism>
<gene>
    <name evidence="2" type="ORF">PGQ11_006219</name>
</gene>
<dbReference type="PANTHER" id="PTHR33112">
    <property type="entry name" value="DOMAIN PROTEIN, PUTATIVE-RELATED"/>
    <property type="match status" value="1"/>
</dbReference>
<sequence length="699" mass="79251">MILCSLCSTIPFGSLPDHPPDKGLTLAGDMNECPVLIIDPEHKEPYGFPWHQDLNSLAESASSCPLCAVVQEGFQKWLGYFEESQRKPFYAEFKEMYAESVPHGQRLFLTRRYGGGPGFIVLARETTRRRSSLYLLTGVVFSVRKENPAFQELQLQPPELDSGSMHSLNIASSFLAECQEKHERCSTKPVILPSRVIDTGLENDVVKLIEPRGQSGTYACLSHCWGGELILATTQETIQRKKTGIPLDELPKTFLDAVKIVRHLGIRYIWIDSLCIVQDDADDWARESARMHDVYSNAHLTIAANHASKPSEGCFHIRSARPSCDADLPGYASNVHIEMLFVSDEMDWEAGEFLSEPLSRRGWALQERVLSQRTLHYNTRQMYYECNHGIVGEDGCHQERMLCSLDALFGPNKEETAKHHDTEPSPDSHSATRIDEILSIWDAIVWKFGHRKLTNPSDKLPATSGFSKLFEKHLRCQYVAGFWSDSLIQSLSWRALGRDKYLVHNVGPSWSWVSYPGIAANGHGSRLRPVAQLLEWKVELKNESNPYGEINSAWIRVRGPMTPLLSAKVDYTDVNLRMQKLGYLPHPLMRTPYSENDEEVIQIELDHEEVAGSERWKEMDLHLLLLSFFLPESETDTDNQDTPEQEDTDELESTHMCLVVTSDARDPGRMKRVGLARVYGPLAKRIRADETNCREVILV</sequence>
<feature type="domain" description="Heterokaryon incompatibility" evidence="1">
    <location>
        <begin position="218"/>
        <end position="367"/>
    </location>
</feature>
<dbReference type="Pfam" id="PF06985">
    <property type="entry name" value="HET"/>
    <property type="match status" value="1"/>
</dbReference>
<comment type="caution">
    <text evidence="2">The sequence shown here is derived from an EMBL/GenBank/DDBJ whole genome shotgun (WGS) entry which is preliminary data.</text>
</comment>
<name>A0ABR2ITF6_9PEZI</name>
<evidence type="ECO:0000259" key="1">
    <source>
        <dbReference type="Pfam" id="PF06985"/>
    </source>
</evidence>